<dbReference type="Gene3D" id="1.10.490.10">
    <property type="entry name" value="Globins"/>
    <property type="match status" value="1"/>
</dbReference>
<gene>
    <name evidence="2" type="ORF">ETSY1_18190</name>
</gene>
<dbReference type="InterPro" id="IPR039379">
    <property type="entry name" value="Protoglobin_sensor_dom"/>
</dbReference>
<dbReference type="InterPro" id="IPR012292">
    <property type="entry name" value="Globin/Proto"/>
</dbReference>
<organism evidence="2 3">
    <name type="scientific">Entotheonella factor</name>
    <dbReference type="NCBI Taxonomy" id="1429438"/>
    <lineage>
        <taxon>Bacteria</taxon>
        <taxon>Pseudomonadati</taxon>
        <taxon>Nitrospinota/Tectimicrobiota group</taxon>
        <taxon>Candidatus Tectimicrobiota</taxon>
        <taxon>Candidatus Entotheonellia</taxon>
        <taxon>Candidatus Entotheonellales</taxon>
        <taxon>Candidatus Entotheonellaceae</taxon>
        <taxon>Candidatus Entotheonella</taxon>
    </lineage>
</organism>
<dbReference type="InterPro" id="IPR009050">
    <property type="entry name" value="Globin-like_sf"/>
</dbReference>
<dbReference type="Pfam" id="PF11563">
    <property type="entry name" value="Protoglobin"/>
    <property type="match status" value="1"/>
</dbReference>
<dbReference type="EMBL" id="AZHW01000540">
    <property type="protein sequence ID" value="ETW98559.1"/>
    <property type="molecule type" value="Genomic_DNA"/>
</dbReference>
<sequence>MIHQPRMHPGADMEGFVHELMAFTGLNDEDVKVIRQTAPVILKHERAITSALYEHFLQFPATAQFFLTPDGNPDEQRLERRKHSLARWLRETAEVAMTHDFVYYLLAVSLSHSHRAHGPGGKIPPQFMIGAMSLAQTTFAGLLRDEIEDVAQAFDAAVAWNKLLLLHLNVLLLGYFLPTQPGES</sequence>
<reference evidence="2 3" key="1">
    <citation type="journal article" date="2014" name="Nature">
        <title>An environmental bacterial taxon with a large and distinct metabolic repertoire.</title>
        <authorList>
            <person name="Wilson M.C."/>
            <person name="Mori T."/>
            <person name="Ruckert C."/>
            <person name="Uria A.R."/>
            <person name="Helf M.J."/>
            <person name="Takada K."/>
            <person name="Gernert C."/>
            <person name="Steffens U.A."/>
            <person name="Heycke N."/>
            <person name="Schmitt S."/>
            <person name="Rinke C."/>
            <person name="Helfrich E.J."/>
            <person name="Brachmann A.O."/>
            <person name="Gurgui C."/>
            <person name="Wakimoto T."/>
            <person name="Kracht M."/>
            <person name="Crusemann M."/>
            <person name="Hentschel U."/>
            <person name="Abe I."/>
            <person name="Matsunaga S."/>
            <person name="Kalinowski J."/>
            <person name="Takeyama H."/>
            <person name="Piel J."/>
        </authorList>
    </citation>
    <scope>NUCLEOTIDE SEQUENCE [LARGE SCALE GENOMIC DNA]</scope>
    <source>
        <strain evidence="3">TSY1</strain>
    </source>
</reference>
<feature type="domain" description="Globin-sensor" evidence="1">
    <location>
        <begin position="17"/>
        <end position="176"/>
    </location>
</feature>
<proteinExistence type="predicted"/>
<dbReference type="InterPro" id="IPR044398">
    <property type="entry name" value="Globin-sensor_dom"/>
</dbReference>
<dbReference type="AlphaFoldDB" id="W4LKW8"/>
<dbReference type="GO" id="GO:0020037">
    <property type="term" value="F:heme binding"/>
    <property type="evidence" value="ECO:0007669"/>
    <property type="project" value="InterPro"/>
</dbReference>
<dbReference type="HOGENOM" id="CLU_1465673_0_0_7"/>
<evidence type="ECO:0000313" key="2">
    <source>
        <dbReference type="EMBL" id="ETW98559.1"/>
    </source>
</evidence>
<protein>
    <recommendedName>
        <fullName evidence="1">Globin-sensor domain-containing protein</fullName>
    </recommendedName>
</protein>
<dbReference type="Proteomes" id="UP000019141">
    <property type="component" value="Unassembled WGS sequence"/>
</dbReference>
<evidence type="ECO:0000259" key="1">
    <source>
        <dbReference type="Pfam" id="PF11563"/>
    </source>
</evidence>
<keyword evidence="3" id="KW-1185">Reference proteome</keyword>
<comment type="caution">
    <text evidence="2">The sequence shown here is derived from an EMBL/GenBank/DDBJ whole genome shotgun (WGS) entry which is preliminary data.</text>
</comment>
<name>W4LKW8_ENTF1</name>
<evidence type="ECO:0000313" key="3">
    <source>
        <dbReference type="Proteomes" id="UP000019141"/>
    </source>
</evidence>
<accession>W4LKW8</accession>
<dbReference type="GO" id="GO:0019825">
    <property type="term" value="F:oxygen binding"/>
    <property type="evidence" value="ECO:0007669"/>
    <property type="project" value="InterPro"/>
</dbReference>
<dbReference type="CDD" id="cd01068">
    <property type="entry name" value="globin_sensor"/>
    <property type="match status" value="1"/>
</dbReference>
<dbReference type="SUPFAM" id="SSF46458">
    <property type="entry name" value="Globin-like"/>
    <property type="match status" value="1"/>
</dbReference>